<proteinExistence type="predicted"/>
<dbReference type="Proteomes" id="UP001620597">
    <property type="component" value="Unassembled WGS sequence"/>
</dbReference>
<reference evidence="6 7" key="1">
    <citation type="submission" date="2024-03" db="EMBL/GenBank/DDBJ databases">
        <title>High-quality draft genome sequence of Oceanobacter sp. wDCs-4.</title>
        <authorList>
            <person name="Dong C."/>
        </authorList>
    </citation>
    <scope>NUCLEOTIDE SEQUENCE [LARGE SCALE GENOMIC DNA]</scope>
    <source>
        <strain evidence="7">wDCs-4</strain>
    </source>
</reference>
<evidence type="ECO:0000259" key="5">
    <source>
        <dbReference type="Pfam" id="PF13675"/>
    </source>
</evidence>
<dbReference type="EMBL" id="JBBKTX010000023">
    <property type="protein sequence ID" value="MFK4754017.1"/>
    <property type="molecule type" value="Genomic_DNA"/>
</dbReference>
<evidence type="ECO:0000313" key="7">
    <source>
        <dbReference type="Proteomes" id="UP001620597"/>
    </source>
</evidence>
<gene>
    <name evidence="6" type="ORF">WG929_16520</name>
</gene>
<feature type="domain" description="NarX-like N-terminal" evidence="5">
    <location>
        <begin position="142"/>
        <end position="197"/>
    </location>
</feature>
<evidence type="ECO:0000256" key="3">
    <source>
        <dbReference type="ARBA" id="ARBA00022989"/>
    </source>
</evidence>
<evidence type="ECO:0000256" key="1">
    <source>
        <dbReference type="ARBA" id="ARBA00004141"/>
    </source>
</evidence>
<sequence length="270" mass="30959">MLLIFFLALIWFFWIKRPKKNAYTAGRDNTVATMTGSLVMLSQRMMKDHLMIGAGISPRSASSQRDVSVMLFEQRLARLMEDESSDVIQELLINTLSVWETHRKHIMARPDHNLIGTLIQENDRLLALCDDVARSKADQQGHHGAKMVYLAGRQRMLSQRIARNCIAIYWGYDNQWIHSDLDASIALFDHTLRELMHSRFTTPQLAVSLESAASFWMTSKATFRLFQESANKRKEVPHIHEMTETLLAKLDKITSQYEAVLVGELPPDQS</sequence>
<dbReference type="Pfam" id="PF13675">
    <property type="entry name" value="PilJ"/>
    <property type="match status" value="1"/>
</dbReference>
<evidence type="ECO:0000256" key="4">
    <source>
        <dbReference type="ARBA" id="ARBA00023136"/>
    </source>
</evidence>
<dbReference type="RefSeq" id="WP_416206986.1">
    <property type="nucleotide sequence ID" value="NZ_JBBKTX010000023.1"/>
</dbReference>
<keyword evidence="4" id="KW-0472">Membrane</keyword>
<comment type="subcellular location">
    <subcellularLocation>
        <location evidence="1">Membrane</location>
        <topology evidence="1">Multi-pass membrane protein</topology>
    </subcellularLocation>
</comment>
<keyword evidence="2" id="KW-0812">Transmembrane</keyword>
<keyword evidence="3" id="KW-1133">Transmembrane helix</keyword>
<evidence type="ECO:0000313" key="6">
    <source>
        <dbReference type="EMBL" id="MFK4754017.1"/>
    </source>
</evidence>
<accession>A0ABW8NM05</accession>
<comment type="caution">
    <text evidence="6">The sequence shown here is derived from an EMBL/GenBank/DDBJ whole genome shotgun (WGS) entry which is preliminary data.</text>
</comment>
<name>A0ABW8NM05_9GAMM</name>
<protein>
    <submittedName>
        <fullName evidence="6">Type IV pili methyl-accepting chemotaxis transducer N-terminal domain-containing protein</fullName>
    </submittedName>
</protein>
<keyword evidence="7" id="KW-1185">Reference proteome</keyword>
<dbReference type="InterPro" id="IPR029095">
    <property type="entry name" value="NarX-like_N"/>
</dbReference>
<evidence type="ECO:0000256" key="2">
    <source>
        <dbReference type="ARBA" id="ARBA00022692"/>
    </source>
</evidence>
<organism evidence="6 7">
    <name type="scientific">Oceanobacter antarcticus</name>
    <dbReference type="NCBI Taxonomy" id="3133425"/>
    <lineage>
        <taxon>Bacteria</taxon>
        <taxon>Pseudomonadati</taxon>
        <taxon>Pseudomonadota</taxon>
        <taxon>Gammaproteobacteria</taxon>
        <taxon>Oceanospirillales</taxon>
        <taxon>Oceanospirillaceae</taxon>
        <taxon>Oceanobacter</taxon>
    </lineage>
</organism>